<name>A0A558B6C0_9PSEU</name>
<dbReference type="InterPro" id="IPR034660">
    <property type="entry name" value="DinB/YfiT-like"/>
</dbReference>
<dbReference type="NCBIfam" id="TIGR03083">
    <property type="entry name" value="maleylpyruvate isomerase family mycothiol-dependent enzyme"/>
    <property type="match status" value="1"/>
</dbReference>
<evidence type="ECO:0000259" key="1">
    <source>
        <dbReference type="Pfam" id="PF11716"/>
    </source>
</evidence>
<feature type="domain" description="Mycothiol-dependent maleylpyruvate isomerase metal-binding" evidence="1">
    <location>
        <begin position="16"/>
        <end position="131"/>
    </location>
</feature>
<dbReference type="OrthoDB" id="5185819at2"/>
<dbReference type="InterPro" id="IPR024344">
    <property type="entry name" value="MDMPI_metal-binding"/>
</dbReference>
<keyword evidence="3" id="KW-1185">Reference proteome</keyword>
<evidence type="ECO:0000313" key="3">
    <source>
        <dbReference type="Proteomes" id="UP000320011"/>
    </source>
</evidence>
<accession>A0A558B6C0</accession>
<protein>
    <submittedName>
        <fullName evidence="2">TIGR03086 family protein</fullName>
    </submittedName>
</protein>
<sequence length="200" mass="20573">MTSRDAAAGGSGLLERAVTYCLGAVAPVTPELLSRATPCEGWDLGALLTHLHDSLSALAEAAEGGRIAGGPVPGPPRGDPVRAVRAAARRVLGAWAPAAREAVAVGGLPLPAALLSATGAVEVAVHGWDVARACGRDHPIPEPFAEELLELVSLVLDDADRPGRFGPPLTVRCGADAGERLLAFLGRRVRCGQKYEEDVA</sequence>
<organism evidence="2 3">
    <name type="scientific">Amycolatopsis rhizosphaerae</name>
    <dbReference type="NCBI Taxonomy" id="2053003"/>
    <lineage>
        <taxon>Bacteria</taxon>
        <taxon>Bacillati</taxon>
        <taxon>Actinomycetota</taxon>
        <taxon>Actinomycetes</taxon>
        <taxon>Pseudonocardiales</taxon>
        <taxon>Pseudonocardiaceae</taxon>
        <taxon>Amycolatopsis</taxon>
    </lineage>
</organism>
<dbReference type="AlphaFoldDB" id="A0A558B6C0"/>
<dbReference type="Pfam" id="PF11716">
    <property type="entry name" value="MDMPI_N"/>
    <property type="match status" value="1"/>
</dbReference>
<reference evidence="2 3" key="2">
    <citation type="submission" date="2019-08" db="EMBL/GenBank/DDBJ databases">
        <title>Amycolatopsis acidicola sp. nov., isolated from peat swamp forest soil.</title>
        <authorList>
            <person name="Srisuk N."/>
        </authorList>
    </citation>
    <scope>NUCLEOTIDE SEQUENCE [LARGE SCALE GENOMIC DNA]</scope>
    <source>
        <strain evidence="2 3">TBRC 6029</strain>
    </source>
</reference>
<dbReference type="EMBL" id="VJWX01000376">
    <property type="protein sequence ID" value="TVT32061.1"/>
    <property type="molecule type" value="Genomic_DNA"/>
</dbReference>
<evidence type="ECO:0000313" key="2">
    <source>
        <dbReference type="EMBL" id="TVT32061.1"/>
    </source>
</evidence>
<comment type="caution">
    <text evidence="2">The sequence shown here is derived from an EMBL/GenBank/DDBJ whole genome shotgun (WGS) entry which is preliminary data.</text>
</comment>
<dbReference type="GO" id="GO:0046872">
    <property type="term" value="F:metal ion binding"/>
    <property type="evidence" value="ECO:0007669"/>
    <property type="project" value="InterPro"/>
</dbReference>
<dbReference type="Gene3D" id="1.20.120.450">
    <property type="entry name" value="dinb family like domain"/>
    <property type="match status" value="1"/>
</dbReference>
<dbReference type="NCBIfam" id="TIGR03086">
    <property type="entry name" value="TIGR03086 family metal-binding protein"/>
    <property type="match status" value="1"/>
</dbReference>
<dbReference type="Proteomes" id="UP000320011">
    <property type="component" value="Unassembled WGS sequence"/>
</dbReference>
<proteinExistence type="predicted"/>
<dbReference type="InterPro" id="IPR017520">
    <property type="entry name" value="CHP03086"/>
</dbReference>
<dbReference type="SUPFAM" id="SSF109854">
    <property type="entry name" value="DinB/YfiT-like putative metalloenzymes"/>
    <property type="match status" value="1"/>
</dbReference>
<dbReference type="RefSeq" id="WP_144591816.1">
    <property type="nucleotide sequence ID" value="NZ_VJWX01000376.1"/>
</dbReference>
<reference evidence="2 3" key="1">
    <citation type="submission" date="2019-07" db="EMBL/GenBank/DDBJ databases">
        <authorList>
            <person name="Duangmal K."/>
            <person name="Teo W.F.A."/>
        </authorList>
    </citation>
    <scope>NUCLEOTIDE SEQUENCE [LARGE SCALE GENOMIC DNA]</scope>
    <source>
        <strain evidence="2 3">TBRC 6029</strain>
    </source>
</reference>
<dbReference type="InterPro" id="IPR017517">
    <property type="entry name" value="Maleyloyr_isom"/>
</dbReference>
<gene>
    <name evidence="2" type="ORF">FNH05_27845</name>
</gene>